<organism evidence="1 2">
    <name type="scientific">Trichonephila clavata</name>
    <name type="common">Joro spider</name>
    <name type="synonym">Nephila clavata</name>
    <dbReference type="NCBI Taxonomy" id="2740835"/>
    <lineage>
        <taxon>Eukaryota</taxon>
        <taxon>Metazoa</taxon>
        <taxon>Ecdysozoa</taxon>
        <taxon>Arthropoda</taxon>
        <taxon>Chelicerata</taxon>
        <taxon>Arachnida</taxon>
        <taxon>Araneae</taxon>
        <taxon>Araneomorphae</taxon>
        <taxon>Entelegynae</taxon>
        <taxon>Araneoidea</taxon>
        <taxon>Nephilidae</taxon>
        <taxon>Trichonephila</taxon>
    </lineage>
</organism>
<protein>
    <submittedName>
        <fullName evidence="1">Uncharacterized protein</fullName>
    </submittedName>
</protein>
<sequence>MSKIKEKFIVEFGSERVVPKSGHWDSPLSPQGRPHEQVCPPMQVFSFSQWLVHIEEGKVQSTLMLPMKAKDHEYNKSG</sequence>
<evidence type="ECO:0000313" key="1">
    <source>
        <dbReference type="EMBL" id="GFR14459.1"/>
    </source>
</evidence>
<name>A0A8X6H0Z9_TRICU</name>
<evidence type="ECO:0000313" key="2">
    <source>
        <dbReference type="Proteomes" id="UP000887116"/>
    </source>
</evidence>
<proteinExistence type="predicted"/>
<reference evidence="1" key="1">
    <citation type="submission" date="2020-07" db="EMBL/GenBank/DDBJ databases">
        <title>Multicomponent nature underlies the extraordinary mechanical properties of spider dragline silk.</title>
        <authorList>
            <person name="Kono N."/>
            <person name="Nakamura H."/>
            <person name="Mori M."/>
            <person name="Yoshida Y."/>
            <person name="Ohtoshi R."/>
            <person name="Malay A.D."/>
            <person name="Moran D.A.P."/>
            <person name="Tomita M."/>
            <person name="Numata K."/>
            <person name="Arakawa K."/>
        </authorList>
    </citation>
    <scope>NUCLEOTIDE SEQUENCE</scope>
</reference>
<comment type="caution">
    <text evidence="1">The sequence shown here is derived from an EMBL/GenBank/DDBJ whole genome shotgun (WGS) entry which is preliminary data.</text>
</comment>
<keyword evidence="2" id="KW-1185">Reference proteome</keyword>
<dbReference type="AlphaFoldDB" id="A0A8X6H0Z9"/>
<dbReference type="Proteomes" id="UP000887116">
    <property type="component" value="Unassembled WGS sequence"/>
</dbReference>
<gene>
    <name evidence="1" type="ORF">TNCT_423981</name>
</gene>
<dbReference type="EMBL" id="BMAO01036972">
    <property type="protein sequence ID" value="GFR14459.1"/>
    <property type="molecule type" value="Genomic_DNA"/>
</dbReference>
<accession>A0A8X6H0Z9</accession>